<organism evidence="1 2">
    <name type="scientific">Xylona heveae (strain CBS 132557 / TC161)</name>
    <dbReference type="NCBI Taxonomy" id="1328760"/>
    <lineage>
        <taxon>Eukaryota</taxon>
        <taxon>Fungi</taxon>
        <taxon>Dikarya</taxon>
        <taxon>Ascomycota</taxon>
        <taxon>Pezizomycotina</taxon>
        <taxon>Xylonomycetes</taxon>
        <taxon>Xylonales</taxon>
        <taxon>Xylonaceae</taxon>
        <taxon>Xylona</taxon>
    </lineage>
</organism>
<keyword evidence="2" id="KW-1185">Reference proteome</keyword>
<proteinExistence type="predicted"/>
<name>A0A165J7E7_XYLHT</name>
<dbReference type="RefSeq" id="XP_018191398.1">
    <property type="nucleotide sequence ID" value="XM_018329721.1"/>
</dbReference>
<reference evidence="1 2" key="1">
    <citation type="journal article" date="2016" name="Fungal Biol.">
        <title>The genome of Xylona heveae provides a window into fungal endophytism.</title>
        <authorList>
            <person name="Gazis R."/>
            <person name="Kuo A."/>
            <person name="Riley R."/>
            <person name="LaButti K."/>
            <person name="Lipzen A."/>
            <person name="Lin J."/>
            <person name="Amirebrahimi M."/>
            <person name="Hesse C.N."/>
            <person name="Spatafora J.W."/>
            <person name="Henrissat B."/>
            <person name="Hainaut M."/>
            <person name="Grigoriev I.V."/>
            <person name="Hibbett D.S."/>
        </authorList>
    </citation>
    <scope>NUCLEOTIDE SEQUENCE [LARGE SCALE GENOMIC DNA]</scope>
    <source>
        <strain evidence="1 2">TC161</strain>
    </source>
</reference>
<evidence type="ECO:0000313" key="1">
    <source>
        <dbReference type="EMBL" id="KZF25843.1"/>
    </source>
</evidence>
<dbReference type="GeneID" id="28894858"/>
<sequence>LKKIPHFYLGWVEGAWDIAIYVLFPHLPFDSAQFTCLTQAQSLSWLDKIFYLAVYCYCWADYMQHLPVSYCHVLYSMQATASYQACQQLSYYLQPEYLADIWCDILDTMASTLGLCHFCDP</sequence>
<dbReference type="AlphaFoldDB" id="A0A165J7E7"/>
<dbReference type="OrthoDB" id="5369347at2759"/>
<evidence type="ECO:0000313" key="2">
    <source>
        <dbReference type="Proteomes" id="UP000076632"/>
    </source>
</evidence>
<dbReference type="InParanoid" id="A0A165J7E7"/>
<dbReference type="STRING" id="1328760.A0A165J7E7"/>
<accession>A0A165J7E7</accession>
<dbReference type="EMBL" id="KV407455">
    <property type="protein sequence ID" value="KZF25843.1"/>
    <property type="molecule type" value="Genomic_DNA"/>
</dbReference>
<gene>
    <name evidence="1" type="ORF">L228DRAFT_207495</name>
</gene>
<feature type="non-terminal residue" evidence="1">
    <location>
        <position position="1"/>
    </location>
</feature>
<protein>
    <submittedName>
        <fullName evidence="1">Uncharacterized protein</fullName>
    </submittedName>
</protein>
<dbReference type="Proteomes" id="UP000076632">
    <property type="component" value="Unassembled WGS sequence"/>
</dbReference>